<reference evidence="1 2" key="1">
    <citation type="submission" date="2021-06" db="EMBL/GenBank/DDBJ databases">
        <title>Caerostris extrusa draft genome.</title>
        <authorList>
            <person name="Kono N."/>
            <person name="Arakawa K."/>
        </authorList>
    </citation>
    <scope>NUCLEOTIDE SEQUENCE [LARGE SCALE GENOMIC DNA]</scope>
</reference>
<accession>A0AAV4QS85</accession>
<sequence length="213" mass="24639">MYDSSLKVFKSKLKVCHEDLSKDPGEPFINSHDLEISLFPTGKRKRTESSPQEEILVVEKSKKKPSSIAGVWKELFAIADDYTESFEKSWQLTSSLLIIAVHEPLDFLEKKNLIDEYILPNLLKFSNQDSHEEAFNLFCNFYVDVSLLHSIKLHEVFIKFVSEGNGIIQDCAAAAFMRYLLLRGRHIPDFLTRWLVKNLDNPRVKRFRKVSCA</sequence>
<dbReference type="AlphaFoldDB" id="A0AAV4QS85"/>
<name>A0AAV4QS85_CAEEX</name>
<organism evidence="1 2">
    <name type="scientific">Caerostris extrusa</name>
    <name type="common">Bark spider</name>
    <name type="synonym">Caerostris bankana</name>
    <dbReference type="NCBI Taxonomy" id="172846"/>
    <lineage>
        <taxon>Eukaryota</taxon>
        <taxon>Metazoa</taxon>
        <taxon>Ecdysozoa</taxon>
        <taxon>Arthropoda</taxon>
        <taxon>Chelicerata</taxon>
        <taxon>Arachnida</taxon>
        <taxon>Araneae</taxon>
        <taxon>Araneomorphae</taxon>
        <taxon>Entelegynae</taxon>
        <taxon>Araneoidea</taxon>
        <taxon>Araneidae</taxon>
        <taxon>Caerostris</taxon>
    </lineage>
</organism>
<comment type="caution">
    <text evidence="1">The sequence shown here is derived from an EMBL/GenBank/DDBJ whole genome shotgun (WGS) entry which is preliminary data.</text>
</comment>
<protein>
    <submittedName>
        <fullName evidence="1">Uncharacterized protein</fullName>
    </submittedName>
</protein>
<dbReference type="EMBL" id="BPLR01006592">
    <property type="protein sequence ID" value="GIY11012.1"/>
    <property type="molecule type" value="Genomic_DNA"/>
</dbReference>
<gene>
    <name evidence="1" type="primary">AVEN_141194_1</name>
    <name evidence="1" type="ORF">CEXT_30501</name>
</gene>
<proteinExistence type="predicted"/>
<keyword evidence="2" id="KW-1185">Reference proteome</keyword>
<dbReference type="Proteomes" id="UP001054945">
    <property type="component" value="Unassembled WGS sequence"/>
</dbReference>
<evidence type="ECO:0000313" key="2">
    <source>
        <dbReference type="Proteomes" id="UP001054945"/>
    </source>
</evidence>
<evidence type="ECO:0000313" key="1">
    <source>
        <dbReference type="EMBL" id="GIY11012.1"/>
    </source>
</evidence>